<dbReference type="PANTHER" id="PTHR12403">
    <property type="entry name" value="TRAFFICKING PROTEIN PARTICLE COMPLEX SUBUNIT 2"/>
    <property type="match status" value="1"/>
</dbReference>
<name>A0A170Y5X4_TRIIF</name>
<organism evidence="5">
    <name type="scientific">Triatoma infestans</name>
    <name type="common">Assassin bug</name>
    <dbReference type="NCBI Taxonomy" id="30076"/>
    <lineage>
        <taxon>Eukaryota</taxon>
        <taxon>Metazoa</taxon>
        <taxon>Ecdysozoa</taxon>
        <taxon>Arthropoda</taxon>
        <taxon>Hexapoda</taxon>
        <taxon>Insecta</taxon>
        <taxon>Pterygota</taxon>
        <taxon>Neoptera</taxon>
        <taxon>Paraneoptera</taxon>
        <taxon>Hemiptera</taxon>
        <taxon>Heteroptera</taxon>
        <taxon>Panheteroptera</taxon>
        <taxon>Cimicomorpha</taxon>
        <taxon>Reduviidae</taxon>
        <taxon>Triatominae</taxon>
        <taxon>Triatoma</taxon>
    </lineage>
</organism>
<dbReference type="GO" id="GO:0048471">
    <property type="term" value="C:perinuclear region of cytoplasm"/>
    <property type="evidence" value="ECO:0007669"/>
    <property type="project" value="UniProtKB-SubCell"/>
</dbReference>
<dbReference type="Gene3D" id="3.30.450.70">
    <property type="match status" value="1"/>
</dbReference>
<evidence type="ECO:0000256" key="4">
    <source>
        <dbReference type="ARBA" id="ARBA00024408"/>
    </source>
</evidence>
<dbReference type="InterPro" id="IPR011012">
    <property type="entry name" value="Longin-like_dom_sf"/>
</dbReference>
<evidence type="ECO:0000256" key="3">
    <source>
        <dbReference type="ARBA" id="ARBA00022892"/>
    </source>
</evidence>
<reference evidence="5" key="2">
    <citation type="journal article" date="2017" name="J. Med. Entomol.">
        <title>Transcriptome Analysis of the Triatoma infestans (Hemiptera: Reduviidae) Integument.</title>
        <authorList>
            <person name="Calderon-Fernandez G.M."/>
            <person name="Moriconi D.E."/>
            <person name="Dulbecco A.B."/>
            <person name="Juarez M.P."/>
        </authorList>
    </citation>
    <scope>NUCLEOTIDE SEQUENCE</scope>
    <source>
        <strain evidence="5">Int1</strain>
        <tissue evidence="5">Integument</tissue>
    </source>
</reference>
<dbReference type="GO" id="GO:0006888">
    <property type="term" value="P:endoplasmic reticulum to Golgi vesicle-mediated transport"/>
    <property type="evidence" value="ECO:0007669"/>
    <property type="project" value="InterPro"/>
</dbReference>
<proteinExistence type="inferred from homology"/>
<dbReference type="InterPro" id="IPR006722">
    <property type="entry name" value="Sedlin"/>
</dbReference>
<evidence type="ECO:0000313" key="5">
    <source>
        <dbReference type="EMBL" id="JAR99586.1"/>
    </source>
</evidence>
<evidence type="ECO:0000256" key="1">
    <source>
        <dbReference type="ARBA" id="ARBA00004556"/>
    </source>
</evidence>
<comment type="similarity">
    <text evidence="2">Belongs to the TRAPP small subunits family. Sedlin subfamily.</text>
</comment>
<accession>A0A170Y5X4</accession>
<dbReference type="EMBL" id="GEMB01003632">
    <property type="protein sequence ID" value="JAR99586.1"/>
    <property type="molecule type" value="Transcribed_RNA"/>
</dbReference>
<reference evidence="5" key="1">
    <citation type="submission" date="2016-04" db="EMBL/GenBank/DDBJ databases">
        <authorList>
            <person name="Calderon-Fernandez G.M.Sr."/>
        </authorList>
    </citation>
    <scope>NUCLEOTIDE SEQUENCE</scope>
    <source>
        <strain evidence="5">Int1</strain>
        <tissue evidence="5">Integument</tissue>
    </source>
</reference>
<keyword evidence="3" id="KW-0813">Transport</keyword>
<keyword evidence="3" id="KW-0931">ER-Golgi transport</keyword>
<sequence>MVAKATNDIRDSYLGLLYATEEHKIFGYVTNTKIKIIIVVDANQNTLRDNDIRAMFRKLHGAYADVVCNPFYIPGEVISSKKFHEIVRGMLIKS</sequence>
<protein>
    <recommendedName>
        <fullName evidence="4">Trafficking protein particle complex subunit 2-like protein</fullName>
    </recommendedName>
</protein>
<dbReference type="AlphaFoldDB" id="A0A170Y5X4"/>
<dbReference type="Pfam" id="PF04628">
    <property type="entry name" value="Sedlin_N"/>
    <property type="match status" value="1"/>
</dbReference>
<dbReference type="SUPFAM" id="SSF64356">
    <property type="entry name" value="SNARE-like"/>
    <property type="match status" value="1"/>
</dbReference>
<dbReference type="InterPro" id="IPR044760">
    <property type="entry name" value="TRAPPC2L"/>
</dbReference>
<comment type="subcellular location">
    <subcellularLocation>
        <location evidence="1">Cytoplasm</location>
        <location evidence="1">Perinuclear region</location>
    </subcellularLocation>
</comment>
<evidence type="ECO:0000256" key="2">
    <source>
        <dbReference type="ARBA" id="ARBA00006626"/>
    </source>
</evidence>
<dbReference type="CDD" id="cd14854">
    <property type="entry name" value="TRAPPC2L"/>
    <property type="match status" value="1"/>
</dbReference>